<dbReference type="AlphaFoldDB" id="W7X0N8"/>
<keyword evidence="2" id="KW-0677">Repeat</keyword>
<dbReference type="InParanoid" id="W7X0N8"/>
<dbReference type="InterPro" id="IPR011992">
    <property type="entry name" value="EF-hand-dom_pair"/>
</dbReference>
<keyword evidence="6" id="KW-0808">Transferase</keyword>
<dbReference type="PROSITE" id="PS00018">
    <property type="entry name" value="EF_HAND_1"/>
    <property type="match status" value="1"/>
</dbReference>
<dbReference type="OrthoDB" id="288385at2759"/>
<feature type="compositionally biased region" description="Polar residues" evidence="4">
    <location>
        <begin position="16"/>
        <end position="60"/>
    </location>
</feature>
<evidence type="ECO:0000256" key="2">
    <source>
        <dbReference type="ARBA" id="ARBA00022737"/>
    </source>
</evidence>
<feature type="region of interest" description="Disordered" evidence="4">
    <location>
        <begin position="1"/>
        <end position="60"/>
    </location>
</feature>
<organism evidence="6 7">
    <name type="scientific">Tetrahymena thermophila (strain SB210)</name>
    <dbReference type="NCBI Taxonomy" id="312017"/>
    <lineage>
        <taxon>Eukaryota</taxon>
        <taxon>Sar</taxon>
        <taxon>Alveolata</taxon>
        <taxon>Ciliophora</taxon>
        <taxon>Intramacronucleata</taxon>
        <taxon>Oligohymenophorea</taxon>
        <taxon>Hymenostomatida</taxon>
        <taxon>Tetrahymenina</taxon>
        <taxon>Tetrahymenidae</taxon>
        <taxon>Tetrahymena</taxon>
    </lineage>
</organism>
<dbReference type="PROSITE" id="PS50222">
    <property type="entry name" value="EF_HAND_2"/>
    <property type="match status" value="2"/>
</dbReference>
<sequence length="670" mass="78825">MNNSKSKTNFEIKKQPSAQSIPTLKSFSRNNSIQNLSAIKSTKNENKQQSGDQKSFQFKMPNSKQGSQVLKELNSGQQKGVNSNDNSIVKEDLNESCTSSQASIKSELNAFNAGKRNRILNFLIFLCESEIFLEKLRQKVCSFSEFEPYAVFQRFNRDMKKELEIVDIQNFMTSLNQKVDNSTIKTLMWFYDLDRNNTLSYIEFMTIVLTIEDDDLRTKISVRPTYKVSKEQFLPLHMEVAIGKLFYQLIIYFEKIDEFRSQLENDFNLQEFLDAFKYLDKEGKGELHEEGLIDFLKEQSYNPSQILARNILRNFKGKNADFIEQDEENIIGYDENGNPIYKKTIDPMKFVRFLVPNMSKDVIKHAFDLHFKSKIKTPVRVKYTFEIRREWLEIFKQRVEPEKEIEYCKQDLCMQKDFSAKDMFVLINSDKNDYISISEFVDSLKELGVQPYKDEIYLFFRRHAANKSKGLREDEFIYAILPNQHTYDKVAQGRINISDQAVQLRMKDILQPETLRRFKKLMLALLKFELKMESISLKLAKLTHFSYEDFFELLDYQQNGYISLTDLKQVFIDHKIDVTEKELSFLFKRLDCKEKDDKISYIEFINEAQPHLPKNLIARRFTQKERQKQAQSMANFIDTELNLKSRADLNSAGQTKTNFSIHSLTQLNND</sequence>
<dbReference type="Gene3D" id="1.10.238.10">
    <property type="entry name" value="EF-hand"/>
    <property type="match status" value="3"/>
</dbReference>
<dbReference type="InterPro" id="IPR002048">
    <property type="entry name" value="EF_hand_dom"/>
</dbReference>
<dbReference type="KEGG" id="tet:TTHERM_000989294"/>
<reference evidence="7" key="1">
    <citation type="journal article" date="2006" name="PLoS Biol.">
        <title>Macronuclear genome sequence of the ciliate Tetrahymena thermophila, a model eukaryote.</title>
        <authorList>
            <person name="Eisen J.A."/>
            <person name="Coyne R.S."/>
            <person name="Wu M."/>
            <person name="Wu D."/>
            <person name="Thiagarajan M."/>
            <person name="Wortman J.R."/>
            <person name="Badger J.H."/>
            <person name="Ren Q."/>
            <person name="Amedeo P."/>
            <person name="Jones K.M."/>
            <person name="Tallon L.J."/>
            <person name="Delcher A.L."/>
            <person name="Salzberg S.L."/>
            <person name="Silva J.C."/>
            <person name="Haas B.J."/>
            <person name="Majoros W.H."/>
            <person name="Farzad M."/>
            <person name="Carlton J.M."/>
            <person name="Smith R.K. Jr."/>
            <person name="Garg J."/>
            <person name="Pearlman R.E."/>
            <person name="Karrer K.M."/>
            <person name="Sun L."/>
            <person name="Manning G."/>
            <person name="Elde N.C."/>
            <person name="Turkewitz A.P."/>
            <person name="Asai D.J."/>
            <person name="Wilkes D.E."/>
            <person name="Wang Y."/>
            <person name="Cai H."/>
            <person name="Collins K."/>
            <person name="Stewart B.A."/>
            <person name="Lee S.R."/>
            <person name="Wilamowska K."/>
            <person name="Weinberg Z."/>
            <person name="Ruzzo W.L."/>
            <person name="Wloga D."/>
            <person name="Gaertig J."/>
            <person name="Frankel J."/>
            <person name="Tsao C.-C."/>
            <person name="Gorovsky M.A."/>
            <person name="Keeling P.J."/>
            <person name="Waller R.F."/>
            <person name="Patron N.J."/>
            <person name="Cherry J.M."/>
            <person name="Stover N.A."/>
            <person name="Krieger C.J."/>
            <person name="del Toro C."/>
            <person name="Ryder H.F."/>
            <person name="Williamson S.C."/>
            <person name="Barbeau R.A."/>
            <person name="Hamilton E.P."/>
            <person name="Orias E."/>
        </authorList>
    </citation>
    <scope>NUCLEOTIDE SEQUENCE [LARGE SCALE GENOMIC DNA]</scope>
    <source>
        <strain evidence="7">SB210</strain>
    </source>
</reference>
<dbReference type="InterPro" id="IPR018247">
    <property type="entry name" value="EF_Hand_1_Ca_BS"/>
</dbReference>
<dbReference type="GO" id="GO:0005509">
    <property type="term" value="F:calcium ion binding"/>
    <property type="evidence" value="ECO:0007669"/>
    <property type="project" value="InterPro"/>
</dbReference>
<evidence type="ECO:0000256" key="3">
    <source>
        <dbReference type="ARBA" id="ARBA00022837"/>
    </source>
</evidence>
<protein>
    <submittedName>
        <fullName evidence="6">ATPase, histidine kinase-, DNA gyrase B</fullName>
    </submittedName>
</protein>
<dbReference type="EMBL" id="GG662546">
    <property type="protein sequence ID" value="EWS72725.1"/>
    <property type="molecule type" value="Genomic_DNA"/>
</dbReference>
<keyword evidence="7" id="KW-1185">Reference proteome</keyword>
<evidence type="ECO:0000313" key="6">
    <source>
        <dbReference type="EMBL" id="EWS72725.1"/>
    </source>
</evidence>
<dbReference type="SUPFAM" id="SSF47473">
    <property type="entry name" value="EF-hand"/>
    <property type="match status" value="2"/>
</dbReference>
<dbReference type="InterPro" id="IPR051581">
    <property type="entry name" value="Ca-bind"/>
</dbReference>
<keyword evidence="6" id="KW-0418">Kinase</keyword>
<dbReference type="RefSeq" id="XP_012654732.1">
    <property type="nucleotide sequence ID" value="XM_012799278.1"/>
</dbReference>
<accession>W7X0N8</accession>
<proteinExistence type="predicted"/>
<evidence type="ECO:0000256" key="1">
    <source>
        <dbReference type="ARBA" id="ARBA00022723"/>
    </source>
</evidence>
<dbReference type="Proteomes" id="UP000009168">
    <property type="component" value="Unassembled WGS sequence"/>
</dbReference>
<evidence type="ECO:0000259" key="5">
    <source>
        <dbReference type="PROSITE" id="PS50222"/>
    </source>
</evidence>
<feature type="domain" description="EF-hand" evidence="5">
    <location>
        <begin position="415"/>
        <end position="450"/>
    </location>
</feature>
<gene>
    <name evidence="6" type="ORF">TTHERM_000989294</name>
</gene>
<evidence type="ECO:0000313" key="7">
    <source>
        <dbReference type="Proteomes" id="UP000009168"/>
    </source>
</evidence>
<keyword evidence="3" id="KW-0106">Calcium</keyword>
<dbReference type="SMART" id="SM00054">
    <property type="entry name" value="EFh"/>
    <property type="match status" value="4"/>
</dbReference>
<dbReference type="GO" id="GO:0016301">
    <property type="term" value="F:kinase activity"/>
    <property type="evidence" value="ECO:0007669"/>
    <property type="project" value="UniProtKB-KW"/>
</dbReference>
<keyword evidence="1" id="KW-0479">Metal-binding</keyword>
<dbReference type="PANTHER" id="PTHR34524">
    <property type="entry name" value="CALCYPHOSIN"/>
    <property type="match status" value="1"/>
</dbReference>
<name>W7X0N8_TETTS</name>
<dbReference type="PANTHER" id="PTHR34524:SF6">
    <property type="entry name" value="CALCYPHOSINE LIKE"/>
    <property type="match status" value="1"/>
</dbReference>
<evidence type="ECO:0000256" key="4">
    <source>
        <dbReference type="SAM" id="MobiDB-lite"/>
    </source>
</evidence>
<feature type="domain" description="EF-hand" evidence="5">
    <location>
        <begin position="267"/>
        <end position="302"/>
    </location>
</feature>
<dbReference type="GeneID" id="24441309"/>